<evidence type="ECO:0000256" key="2">
    <source>
        <dbReference type="SAM" id="MobiDB-lite"/>
    </source>
</evidence>
<evidence type="ECO:0000256" key="1">
    <source>
        <dbReference type="ARBA" id="ARBA00022827"/>
    </source>
</evidence>
<keyword evidence="5" id="KW-1185">Reference proteome</keyword>
<organism evidence="4 5">
    <name type="scientific">Fuscibacter oryzae</name>
    <dbReference type="NCBI Taxonomy" id="2803939"/>
    <lineage>
        <taxon>Bacteria</taxon>
        <taxon>Pseudomonadati</taxon>
        <taxon>Pseudomonadota</taxon>
        <taxon>Alphaproteobacteria</taxon>
        <taxon>Rhodobacterales</taxon>
        <taxon>Paracoccaceae</taxon>
        <taxon>Fuscibacter</taxon>
    </lineage>
</organism>
<evidence type="ECO:0000313" key="4">
    <source>
        <dbReference type="EMBL" id="MBL4928830.1"/>
    </source>
</evidence>
<dbReference type="GO" id="GO:0016899">
    <property type="term" value="F:oxidoreductase activity, acting on the CH-OH group of donors, oxygen as acceptor"/>
    <property type="evidence" value="ECO:0007669"/>
    <property type="project" value="InterPro"/>
</dbReference>
<dbReference type="GO" id="GO:0071949">
    <property type="term" value="F:FAD binding"/>
    <property type="evidence" value="ECO:0007669"/>
    <property type="project" value="InterPro"/>
</dbReference>
<dbReference type="Proteomes" id="UP000619033">
    <property type="component" value="Unassembled WGS sequence"/>
</dbReference>
<dbReference type="InterPro" id="IPR006094">
    <property type="entry name" value="Oxid_FAD_bind_N"/>
</dbReference>
<protein>
    <submittedName>
        <fullName evidence="4">FAD-binding oxidoreductase</fullName>
    </submittedName>
</protein>
<comment type="caution">
    <text evidence="4">The sequence shown here is derived from an EMBL/GenBank/DDBJ whole genome shotgun (WGS) entry which is preliminary data.</text>
</comment>
<feature type="region of interest" description="Disordered" evidence="2">
    <location>
        <begin position="1"/>
        <end position="20"/>
    </location>
</feature>
<dbReference type="PROSITE" id="PS51387">
    <property type="entry name" value="FAD_PCMH"/>
    <property type="match status" value="1"/>
</dbReference>
<reference evidence="4" key="1">
    <citation type="submission" date="2021-01" db="EMBL/GenBank/DDBJ databases">
        <title>Genome seq and assembly of Tabrizicola sp. KVB23.</title>
        <authorList>
            <person name="Chhetri G."/>
        </authorList>
    </citation>
    <scope>NUCLEOTIDE SEQUENCE</scope>
    <source>
        <strain evidence="4">KVB23</strain>
    </source>
</reference>
<feature type="domain" description="FAD-binding PCMH-type" evidence="3">
    <location>
        <begin position="8"/>
        <end position="175"/>
    </location>
</feature>
<dbReference type="Pfam" id="PF01565">
    <property type="entry name" value="FAD_binding_4"/>
    <property type="match status" value="1"/>
</dbReference>
<keyword evidence="1" id="KW-0274">FAD</keyword>
<dbReference type="Gene3D" id="3.30.465.10">
    <property type="match status" value="1"/>
</dbReference>
<dbReference type="PANTHER" id="PTHR43762:SF1">
    <property type="entry name" value="D-ARABINONO-1,4-LACTONE OXIDASE"/>
    <property type="match status" value="1"/>
</dbReference>
<dbReference type="AlphaFoldDB" id="A0A8J7MPP3"/>
<dbReference type="SUPFAM" id="SSF56176">
    <property type="entry name" value="FAD-binding/transporter-associated domain-like"/>
    <property type="match status" value="1"/>
</dbReference>
<dbReference type="InterPro" id="IPR016169">
    <property type="entry name" value="FAD-bd_PCMH_sub2"/>
</dbReference>
<dbReference type="InterPro" id="IPR036318">
    <property type="entry name" value="FAD-bd_PCMH-like_sf"/>
</dbReference>
<evidence type="ECO:0000259" key="3">
    <source>
        <dbReference type="PROSITE" id="PS51387"/>
    </source>
</evidence>
<sequence>MKLSGWGRHNPQDCRVTKPRDEETLRARVAEGGLIARGNGRSYGDSAMSGGNTVDMRGFDRMLGFEPESGQLVAEAGVMLDDIITTFLPRGWFPWVTPGTRFVTLGGMIAADVHGKNHHLHGSFGAFVDWIDLMGADGQVRRCGPLDNSDLFAATLGGMGLTGVVLRAAFRLRRVETGFIRQETIPTANLTETLAAFEAHQQSTYSVAWIDCLATGDSLGRSLITLGEHATVGDLPQHHRAAPFAPPARKKRTMPFNAPGFALNRHTVRAFNHLYYKRGAAKAGHSVTGWDEYFYPLDSILSWNRMYGRRGFVQYQTVLPLANASAGLRELLEAISASGLASFLAVLKRLGPQGRGMMSFPMEGHTLALDFPASRATFALLRRLDQITLAHGGRYYLAKDARLTADTLRQSDPRADRFHQLRSAEGLTRRFASLQSERLYL</sequence>
<dbReference type="InterPro" id="IPR010031">
    <property type="entry name" value="FAD_lactone_oxidase-like"/>
</dbReference>
<feature type="compositionally biased region" description="Basic and acidic residues" evidence="2">
    <location>
        <begin position="10"/>
        <end position="20"/>
    </location>
</feature>
<dbReference type="InterPro" id="IPR016166">
    <property type="entry name" value="FAD-bd_PCMH"/>
</dbReference>
<dbReference type="EMBL" id="JAESVP010000005">
    <property type="protein sequence ID" value="MBL4928830.1"/>
    <property type="molecule type" value="Genomic_DNA"/>
</dbReference>
<name>A0A8J7MPP3_9RHOB</name>
<proteinExistence type="predicted"/>
<accession>A0A8J7MPP3</accession>
<dbReference type="RefSeq" id="WP_202661222.1">
    <property type="nucleotide sequence ID" value="NZ_JAESVP010000005.1"/>
</dbReference>
<dbReference type="PANTHER" id="PTHR43762">
    <property type="entry name" value="L-GULONOLACTONE OXIDASE"/>
    <property type="match status" value="1"/>
</dbReference>
<gene>
    <name evidence="4" type="ORF">JI744_12005</name>
</gene>
<evidence type="ECO:0000313" key="5">
    <source>
        <dbReference type="Proteomes" id="UP000619033"/>
    </source>
</evidence>
<keyword evidence="1" id="KW-0285">Flavoprotein</keyword>